<feature type="domain" description="CT398-like coiled coil hairpin" evidence="3">
    <location>
        <begin position="10"/>
        <end position="188"/>
    </location>
</feature>
<evidence type="ECO:0000256" key="1">
    <source>
        <dbReference type="SAM" id="Coils"/>
    </source>
</evidence>
<dbReference type="PANTHER" id="PTHR39082:SF1">
    <property type="entry name" value="SCAVENGER RECEPTOR CLASS A MEMBER 3"/>
    <property type="match status" value="1"/>
</dbReference>
<evidence type="ECO:0000259" key="2">
    <source>
        <dbReference type="Pfam" id="PF02591"/>
    </source>
</evidence>
<proteinExistence type="predicted"/>
<dbReference type="EMBL" id="FUWM01000012">
    <property type="protein sequence ID" value="SJZ71844.1"/>
    <property type="molecule type" value="Genomic_DNA"/>
</dbReference>
<evidence type="ECO:0000313" key="4">
    <source>
        <dbReference type="EMBL" id="SJZ71844.1"/>
    </source>
</evidence>
<organism evidence="4 5">
    <name type="scientific">Selenihalanaerobacter shriftii</name>
    <dbReference type="NCBI Taxonomy" id="142842"/>
    <lineage>
        <taxon>Bacteria</taxon>
        <taxon>Bacillati</taxon>
        <taxon>Bacillota</taxon>
        <taxon>Clostridia</taxon>
        <taxon>Halanaerobiales</taxon>
        <taxon>Halobacteroidaceae</taxon>
        <taxon>Selenihalanaerobacter</taxon>
    </lineage>
</organism>
<dbReference type="Proteomes" id="UP000190625">
    <property type="component" value="Unassembled WGS sequence"/>
</dbReference>
<dbReference type="InterPro" id="IPR003743">
    <property type="entry name" value="Zf-RING_7"/>
</dbReference>
<accession>A0A1T4MYC9</accession>
<feature type="domain" description="C4-type zinc ribbon" evidence="2">
    <location>
        <begin position="201"/>
        <end position="232"/>
    </location>
</feature>
<keyword evidence="1" id="KW-0175">Coiled coil</keyword>
<dbReference type="RefSeq" id="WP_078810101.1">
    <property type="nucleotide sequence ID" value="NZ_FUWM01000012.1"/>
</dbReference>
<dbReference type="InterPro" id="IPR056003">
    <property type="entry name" value="CT398_CC_hairpin"/>
</dbReference>
<reference evidence="5" key="1">
    <citation type="submission" date="2017-02" db="EMBL/GenBank/DDBJ databases">
        <authorList>
            <person name="Varghese N."/>
            <person name="Submissions S."/>
        </authorList>
    </citation>
    <scope>NUCLEOTIDE SEQUENCE [LARGE SCALE GENOMIC DNA]</scope>
    <source>
        <strain evidence="5">ATCC BAA-73</strain>
    </source>
</reference>
<protein>
    <submittedName>
        <fullName evidence="4">Uncharacterized protein</fullName>
    </submittedName>
</protein>
<name>A0A1T4MYC9_9FIRM</name>
<evidence type="ECO:0000313" key="5">
    <source>
        <dbReference type="Proteomes" id="UP000190625"/>
    </source>
</evidence>
<dbReference type="AlphaFoldDB" id="A0A1T4MYC9"/>
<evidence type="ECO:0000259" key="3">
    <source>
        <dbReference type="Pfam" id="PF24481"/>
    </source>
</evidence>
<dbReference type="STRING" id="142842.SAMN02745118_01638"/>
<keyword evidence="5" id="KW-1185">Reference proteome</keyword>
<dbReference type="InterPro" id="IPR052376">
    <property type="entry name" value="Oxidative_Scav/Glycosyltrans"/>
</dbReference>
<gene>
    <name evidence="4" type="ORF">SAMN02745118_01638</name>
</gene>
<dbReference type="PANTHER" id="PTHR39082">
    <property type="entry name" value="PHOSPHOLIPASE C-BETA-2-RELATED"/>
    <property type="match status" value="1"/>
</dbReference>
<feature type="coiled-coil region" evidence="1">
    <location>
        <begin position="26"/>
        <end position="179"/>
    </location>
</feature>
<dbReference type="Pfam" id="PF02591">
    <property type="entry name" value="Zn_ribbon_9"/>
    <property type="match status" value="1"/>
</dbReference>
<sequence>MPELEELYRLQQFDNDIDRIKNTLDDQSILKEIEEIELKITNLQKKIKTKDQNKEELNNELKNKEYENNKLNSQIKNYKDQLYNGESNPKELEQLQSKMNELKEQQSELEDEILDVMMKLENLVEDKEELNNKLETYRNDLTKFQKNYKERQIKLNEELEEVKKVRDKLNNDLDDTLIAKYNRLKEKKAGLVVVELNDGYCMGCRVGLSTKNAEAVKNSNEMIKCENCGRILYWTGEE</sequence>
<dbReference type="OrthoDB" id="9795058at2"/>
<dbReference type="Gene3D" id="1.10.287.1490">
    <property type="match status" value="1"/>
</dbReference>
<dbReference type="Pfam" id="PF24481">
    <property type="entry name" value="CT398_CC"/>
    <property type="match status" value="1"/>
</dbReference>